<name>A0ABS9TNW6_9PSEU</name>
<protein>
    <recommendedName>
        <fullName evidence="3">Circularly permuted ATP-grasp superfamily protein</fullName>
    </recommendedName>
</protein>
<dbReference type="SUPFAM" id="SSF56059">
    <property type="entry name" value="Glutathione synthetase ATP-binding domain-like"/>
    <property type="match status" value="1"/>
</dbReference>
<evidence type="ECO:0008006" key="3">
    <source>
        <dbReference type="Google" id="ProtNLM"/>
    </source>
</evidence>
<comment type="caution">
    <text evidence="1">The sequence shown here is derived from an EMBL/GenBank/DDBJ whole genome shotgun (WGS) entry which is preliminary data.</text>
</comment>
<accession>A0ABS9TNW6</accession>
<sequence>MTDTPRLDVPIRDVWDALPEQLRAEFLARRTESTGWNFHRLQESDGKYWEPLRPVVIGERAYRRLDSITARLLYLAVDACRRRASTVGELKRLLRFPDALVLMDPDRPIVATELIRYARPDFLLEQGRPRLLELNTLPNLGRSVTLCPQLADAYAQLCPHSGLYQPPSTVAARSEALVRTLPGEIGNGIPIRLLMPTYKKMKTGAGEAKSHKTARRASVADAERVGFEVVQADLAELRLDTTGRLLAADVPIDVVLLQWGGGIVEDGGGVAALCGADRAQTVGLFPRTESGLVSSKAILAWLHEDCDAGLLAAADQELVREHVPWTACLGLDCDPDEQKELLSIASSRRDQLVAKPASGSSGKGVLFGSQAAEQDWPSALVEEARTNPVVLQERVVSDRTPMQFHELDSGQQVTAEVPFVLSPFMIDGVAGSLYLRHMGPYVAAGDLVIGAFRGAYESTVLLAPEPSVPGAAR</sequence>
<gene>
    <name evidence="1" type="ORF">MMF94_31445</name>
</gene>
<dbReference type="Proteomes" id="UP001299970">
    <property type="component" value="Unassembled WGS sequence"/>
</dbReference>
<dbReference type="RefSeq" id="WP_241041049.1">
    <property type="nucleotide sequence ID" value="NZ_BAAAJF010000063.1"/>
</dbReference>
<organism evidence="1 2">
    <name type="scientific">Pseudonocardia alaniniphila</name>
    <dbReference type="NCBI Taxonomy" id="75291"/>
    <lineage>
        <taxon>Bacteria</taxon>
        <taxon>Bacillati</taxon>
        <taxon>Actinomycetota</taxon>
        <taxon>Actinomycetes</taxon>
        <taxon>Pseudonocardiales</taxon>
        <taxon>Pseudonocardiaceae</taxon>
        <taxon>Pseudonocardia</taxon>
    </lineage>
</organism>
<dbReference type="EMBL" id="JAKXMK010000031">
    <property type="protein sequence ID" value="MCH6170240.1"/>
    <property type="molecule type" value="Genomic_DNA"/>
</dbReference>
<evidence type="ECO:0000313" key="2">
    <source>
        <dbReference type="Proteomes" id="UP001299970"/>
    </source>
</evidence>
<reference evidence="1 2" key="1">
    <citation type="submission" date="2022-03" db="EMBL/GenBank/DDBJ databases">
        <title>Pseudonocardia alaer sp. nov., a novel actinomycete isolated from reed forest soil.</title>
        <authorList>
            <person name="Wang L."/>
        </authorList>
    </citation>
    <scope>NUCLEOTIDE SEQUENCE [LARGE SCALE GENOMIC DNA]</scope>
    <source>
        <strain evidence="1 2">Y-16303</strain>
    </source>
</reference>
<proteinExistence type="predicted"/>
<keyword evidence="2" id="KW-1185">Reference proteome</keyword>
<evidence type="ECO:0000313" key="1">
    <source>
        <dbReference type="EMBL" id="MCH6170240.1"/>
    </source>
</evidence>